<gene>
    <name evidence="1" type="ORF">NUW58_g5316</name>
</gene>
<keyword evidence="2" id="KW-1185">Reference proteome</keyword>
<comment type="caution">
    <text evidence="1">The sequence shown here is derived from an EMBL/GenBank/DDBJ whole genome shotgun (WGS) entry which is preliminary data.</text>
</comment>
<evidence type="ECO:0000313" key="1">
    <source>
        <dbReference type="EMBL" id="KAJ2985851.1"/>
    </source>
</evidence>
<dbReference type="EMBL" id="JAPDGR010001038">
    <property type="protein sequence ID" value="KAJ2985851.1"/>
    <property type="molecule type" value="Genomic_DNA"/>
</dbReference>
<name>A0ACC1P3Q1_9PEZI</name>
<protein>
    <submittedName>
        <fullName evidence="1">Uncharacterized protein</fullName>
    </submittedName>
</protein>
<proteinExistence type="predicted"/>
<dbReference type="Proteomes" id="UP001143856">
    <property type="component" value="Unassembled WGS sequence"/>
</dbReference>
<evidence type="ECO:0000313" key="2">
    <source>
        <dbReference type="Proteomes" id="UP001143856"/>
    </source>
</evidence>
<organism evidence="1 2">
    <name type="scientific">Xylaria curta</name>
    <dbReference type="NCBI Taxonomy" id="42375"/>
    <lineage>
        <taxon>Eukaryota</taxon>
        <taxon>Fungi</taxon>
        <taxon>Dikarya</taxon>
        <taxon>Ascomycota</taxon>
        <taxon>Pezizomycotina</taxon>
        <taxon>Sordariomycetes</taxon>
        <taxon>Xylariomycetidae</taxon>
        <taxon>Xylariales</taxon>
        <taxon>Xylariaceae</taxon>
        <taxon>Xylaria</taxon>
    </lineage>
</organism>
<reference evidence="1" key="1">
    <citation type="submission" date="2022-10" db="EMBL/GenBank/DDBJ databases">
        <title>Genome Sequence of Xylaria curta.</title>
        <authorList>
            <person name="Buettner E."/>
        </authorList>
    </citation>
    <scope>NUCLEOTIDE SEQUENCE</scope>
    <source>
        <strain evidence="1">Babe10</strain>
    </source>
</reference>
<accession>A0ACC1P3Q1</accession>
<sequence length="525" mass="60291">MSTKFIIDVLQTEDWTVFLTNFTIPRAKTRIQSRQERLQYGFWAWGEHSTHSFAQLIIEPDVMTYYLVNINDELKDFIISSLTDSSESKIPPLLIDIRIMTHILNTYRRGLGVQKMVLRRIEKNEDSSAIRNQVEVLHELCKVWHVMLKDFADLRTHTKELKAFAKRLNMTYYSAQSDNREAILDTIDDLVQFENSCNFWASWARTYLYRTNICINLAHQLENKEMASQARTESISMFTLAVVTVIVLPSTFIAQLAFRMSVALVQAAGPGAVPRAPSSLSSSHSAAQNINTKAPHRDFHRDSHRDSHRVPRNSALTARKMSSSSRKQPSDEMMRRLVDFYDPTIKGPDFRGRTLDEILAWGDDRLEREHNYIQTVFPLPEESGFSFRAPIVDEETMLIFVRSPELKANLLRALKRMLAFYGFDAEDKKGLDFRLVITPKKNPEPGFAHWAVIINHNHLRITRIIRSLRVLGLEGAAADFYDALINVERARGAIGANTIAFWTRAVDKPLHHAPDGTEVAWLKKY</sequence>